<evidence type="ECO:0000313" key="9">
    <source>
        <dbReference type="EMBL" id="TMI77979.1"/>
    </source>
</evidence>
<evidence type="ECO:0000259" key="8">
    <source>
        <dbReference type="PROSITE" id="PS50928"/>
    </source>
</evidence>
<reference evidence="9 10" key="1">
    <citation type="journal article" date="2019" name="Nat. Microbiol.">
        <title>Mediterranean grassland soil C-N compound turnover is dependent on rainfall and depth, and is mediated by genomically divergent microorganisms.</title>
        <authorList>
            <person name="Diamond S."/>
            <person name="Andeer P.F."/>
            <person name="Li Z."/>
            <person name="Crits-Christoph A."/>
            <person name="Burstein D."/>
            <person name="Anantharaman K."/>
            <person name="Lane K.R."/>
            <person name="Thomas B.C."/>
            <person name="Pan C."/>
            <person name="Northen T.R."/>
            <person name="Banfield J.F."/>
        </authorList>
    </citation>
    <scope>NUCLEOTIDE SEQUENCE [LARGE SCALE GENOMIC DNA]</scope>
    <source>
        <strain evidence="9">NP_6</strain>
    </source>
</reference>
<dbReference type="SUPFAM" id="SSF161098">
    <property type="entry name" value="MetI-like"/>
    <property type="match status" value="1"/>
</dbReference>
<dbReference type="Gene3D" id="1.10.3720.10">
    <property type="entry name" value="MetI-like"/>
    <property type="match status" value="1"/>
</dbReference>
<evidence type="ECO:0000313" key="10">
    <source>
        <dbReference type="Proteomes" id="UP000318093"/>
    </source>
</evidence>
<comment type="caution">
    <text evidence="9">The sequence shown here is derived from an EMBL/GenBank/DDBJ whole genome shotgun (WGS) entry which is preliminary data.</text>
</comment>
<keyword evidence="2 7" id="KW-0813">Transport</keyword>
<dbReference type="InterPro" id="IPR035906">
    <property type="entry name" value="MetI-like_sf"/>
</dbReference>
<dbReference type="PANTHER" id="PTHR43386:SF1">
    <property type="entry name" value="D,D-DIPEPTIDE TRANSPORT SYSTEM PERMEASE PROTEIN DDPC-RELATED"/>
    <property type="match status" value="1"/>
</dbReference>
<evidence type="ECO:0000256" key="7">
    <source>
        <dbReference type="RuleBase" id="RU363032"/>
    </source>
</evidence>
<feature type="domain" description="ABC transmembrane type-1" evidence="8">
    <location>
        <begin position="86"/>
        <end position="275"/>
    </location>
</feature>
<evidence type="ECO:0000256" key="1">
    <source>
        <dbReference type="ARBA" id="ARBA00004651"/>
    </source>
</evidence>
<proteinExistence type="inferred from homology"/>
<feature type="transmembrane region" description="Helical" evidence="7">
    <location>
        <begin position="25"/>
        <end position="46"/>
    </location>
</feature>
<evidence type="ECO:0000256" key="5">
    <source>
        <dbReference type="ARBA" id="ARBA00022989"/>
    </source>
</evidence>
<evidence type="ECO:0000256" key="6">
    <source>
        <dbReference type="ARBA" id="ARBA00023136"/>
    </source>
</evidence>
<dbReference type="EMBL" id="VBAN01000461">
    <property type="protein sequence ID" value="TMI77979.1"/>
    <property type="molecule type" value="Genomic_DNA"/>
</dbReference>
<dbReference type="InterPro" id="IPR000515">
    <property type="entry name" value="MetI-like"/>
</dbReference>
<dbReference type="PANTHER" id="PTHR43386">
    <property type="entry name" value="OLIGOPEPTIDE TRANSPORT SYSTEM PERMEASE PROTEIN APPC"/>
    <property type="match status" value="1"/>
</dbReference>
<feature type="transmembrane region" description="Helical" evidence="7">
    <location>
        <begin position="88"/>
        <end position="114"/>
    </location>
</feature>
<feature type="transmembrane region" description="Helical" evidence="7">
    <location>
        <begin position="253"/>
        <end position="275"/>
    </location>
</feature>
<accession>A0A537J338</accession>
<feature type="transmembrane region" description="Helical" evidence="7">
    <location>
        <begin position="135"/>
        <end position="160"/>
    </location>
</feature>
<dbReference type="Proteomes" id="UP000318093">
    <property type="component" value="Unassembled WGS sequence"/>
</dbReference>
<keyword evidence="6 7" id="KW-0472">Membrane</keyword>
<keyword evidence="5 7" id="KW-1133">Transmembrane helix</keyword>
<dbReference type="AlphaFoldDB" id="A0A537J338"/>
<dbReference type="Pfam" id="PF00528">
    <property type="entry name" value="BPD_transp_1"/>
    <property type="match status" value="1"/>
</dbReference>
<keyword evidence="3" id="KW-1003">Cell membrane</keyword>
<organism evidence="9 10">
    <name type="scientific">Candidatus Segetimicrobium genomatis</name>
    <dbReference type="NCBI Taxonomy" id="2569760"/>
    <lineage>
        <taxon>Bacteria</taxon>
        <taxon>Bacillati</taxon>
        <taxon>Candidatus Sysuimicrobiota</taxon>
        <taxon>Candidatus Sysuimicrobiia</taxon>
        <taxon>Candidatus Sysuimicrobiales</taxon>
        <taxon>Candidatus Segetimicrobiaceae</taxon>
        <taxon>Candidatus Segetimicrobium</taxon>
    </lineage>
</organism>
<evidence type="ECO:0000256" key="2">
    <source>
        <dbReference type="ARBA" id="ARBA00022448"/>
    </source>
</evidence>
<keyword evidence="4 7" id="KW-0812">Transmembrane</keyword>
<name>A0A537J338_9BACT</name>
<sequence>MRLSTRASGTSFLAHSIRTLARTPAAWVGASIVAALLLVAVVGPAVTPASPLRIAPLEKLQFPSARHPLGTDDLGRDLLSRIVAGARISLSVGILVLAIAMSLGVGLGLVAGYFGGWPDEAVMRTTDVFLAFPRLVLAIAIAATLGPGLYNAMVAVALSWWPWYTRLVRGQLLSLRQQEFVLAGVSLGAGPGRILLRHLLPNVGATVVIQASIDVGYAILATAGLSFIGLGAQPPTPEWGSMIAQARSYLIDFWWYPTFPGLAIFLAVLGFNLLGDAVRDAFDPRLRSLQ</sequence>
<protein>
    <submittedName>
        <fullName evidence="9">ABC transporter permease</fullName>
    </submittedName>
</protein>
<evidence type="ECO:0000256" key="4">
    <source>
        <dbReference type="ARBA" id="ARBA00022692"/>
    </source>
</evidence>
<dbReference type="InterPro" id="IPR050366">
    <property type="entry name" value="BP-dependent_transpt_permease"/>
</dbReference>
<dbReference type="GO" id="GO:0055085">
    <property type="term" value="P:transmembrane transport"/>
    <property type="evidence" value="ECO:0007669"/>
    <property type="project" value="InterPro"/>
</dbReference>
<dbReference type="PROSITE" id="PS50928">
    <property type="entry name" value="ABC_TM1"/>
    <property type="match status" value="1"/>
</dbReference>
<comment type="similarity">
    <text evidence="7">Belongs to the binding-protein-dependent transport system permease family.</text>
</comment>
<comment type="subcellular location">
    <subcellularLocation>
        <location evidence="1 7">Cell membrane</location>
        <topology evidence="1 7">Multi-pass membrane protein</topology>
    </subcellularLocation>
</comment>
<dbReference type="GO" id="GO:0005886">
    <property type="term" value="C:plasma membrane"/>
    <property type="evidence" value="ECO:0007669"/>
    <property type="project" value="UniProtKB-SubCell"/>
</dbReference>
<evidence type="ECO:0000256" key="3">
    <source>
        <dbReference type="ARBA" id="ARBA00022475"/>
    </source>
</evidence>
<dbReference type="CDD" id="cd06261">
    <property type="entry name" value="TM_PBP2"/>
    <property type="match status" value="1"/>
</dbReference>
<gene>
    <name evidence="9" type="ORF">E6H03_12910</name>
</gene>